<feature type="region of interest" description="Disordered" evidence="3">
    <location>
        <begin position="143"/>
        <end position="181"/>
    </location>
</feature>
<dbReference type="InterPro" id="IPR000618">
    <property type="entry name" value="Insect_cuticle"/>
</dbReference>
<protein>
    <submittedName>
        <fullName evidence="4">Uncharacterized protein</fullName>
    </submittedName>
</protein>
<feature type="compositionally biased region" description="Basic and acidic residues" evidence="3">
    <location>
        <begin position="528"/>
        <end position="544"/>
    </location>
</feature>
<feature type="region of interest" description="Disordered" evidence="3">
    <location>
        <begin position="356"/>
        <end position="556"/>
    </location>
</feature>
<evidence type="ECO:0000256" key="1">
    <source>
        <dbReference type="ARBA" id="ARBA00022729"/>
    </source>
</evidence>
<feature type="compositionally biased region" description="Gly residues" evidence="3">
    <location>
        <begin position="459"/>
        <end position="485"/>
    </location>
</feature>
<keyword evidence="1" id="KW-0732">Signal</keyword>
<accession>A0A4C1UMJ3</accession>
<organism evidence="4 5">
    <name type="scientific">Eumeta variegata</name>
    <name type="common">Bagworm moth</name>
    <name type="synonym">Eumeta japonica</name>
    <dbReference type="NCBI Taxonomy" id="151549"/>
    <lineage>
        <taxon>Eukaryota</taxon>
        <taxon>Metazoa</taxon>
        <taxon>Ecdysozoa</taxon>
        <taxon>Arthropoda</taxon>
        <taxon>Hexapoda</taxon>
        <taxon>Insecta</taxon>
        <taxon>Pterygota</taxon>
        <taxon>Neoptera</taxon>
        <taxon>Endopterygota</taxon>
        <taxon>Lepidoptera</taxon>
        <taxon>Glossata</taxon>
        <taxon>Ditrysia</taxon>
        <taxon>Tineoidea</taxon>
        <taxon>Psychidae</taxon>
        <taxon>Oiketicinae</taxon>
        <taxon>Eumeta</taxon>
    </lineage>
</organism>
<proteinExistence type="predicted"/>
<evidence type="ECO:0000313" key="4">
    <source>
        <dbReference type="EMBL" id="GBP27635.1"/>
    </source>
</evidence>
<gene>
    <name evidence="4" type="ORF">EVAR_102890_1</name>
</gene>
<dbReference type="OrthoDB" id="8196648at2759"/>
<feature type="compositionally biased region" description="Basic and acidic residues" evidence="3">
    <location>
        <begin position="155"/>
        <end position="176"/>
    </location>
</feature>
<reference evidence="4 5" key="1">
    <citation type="journal article" date="2019" name="Commun. Biol.">
        <title>The bagworm genome reveals a unique fibroin gene that provides high tensile strength.</title>
        <authorList>
            <person name="Kono N."/>
            <person name="Nakamura H."/>
            <person name="Ohtoshi R."/>
            <person name="Tomita M."/>
            <person name="Numata K."/>
            <person name="Arakawa K."/>
        </authorList>
    </citation>
    <scope>NUCLEOTIDE SEQUENCE [LARGE SCALE GENOMIC DNA]</scope>
</reference>
<dbReference type="PROSITE" id="PS51155">
    <property type="entry name" value="CHIT_BIND_RR_2"/>
    <property type="match status" value="3"/>
</dbReference>
<feature type="compositionally biased region" description="Low complexity" evidence="3">
    <location>
        <begin position="408"/>
        <end position="422"/>
    </location>
</feature>
<dbReference type="GO" id="GO:0062129">
    <property type="term" value="C:chitin-based extracellular matrix"/>
    <property type="evidence" value="ECO:0007669"/>
    <property type="project" value="TreeGrafter"/>
</dbReference>
<dbReference type="Proteomes" id="UP000299102">
    <property type="component" value="Unassembled WGS sequence"/>
</dbReference>
<dbReference type="AlphaFoldDB" id="A0A4C1UMJ3"/>
<evidence type="ECO:0000256" key="3">
    <source>
        <dbReference type="SAM" id="MobiDB-lite"/>
    </source>
</evidence>
<keyword evidence="2" id="KW-0193">Cuticle</keyword>
<feature type="compositionally biased region" description="Gly residues" evidence="3">
    <location>
        <begin position="423"/>
        <end position="443"/>
    </location>
</feature>
<name>A0A4C1UMJ3_EUMVA</name>
<feature type="compositionally biased region" description="Polar residues" evidence="3">
    <location>
        <begin position="447"/>
        <end position="457"/>
    </location>
</feature>
<dbReference type="PANTHER" id="PTHR10380">
    <property type="entry name" value="CUTICLE PROTEIN"/>
    <property type="match status" value="1"/>
</dbReference>
<evidence type="ECO:0000313" key="5">
    <source>
        <dbReference type="Proteomes" id="UP000299102"/>
    </source>
</evidence>
<dbReference type="GO" id="GO:0008010">
    <property type="term" value="F:structural constituent of chitin-based larval cuticle"/>
    <property type="evidence" value="ECO:0007669"/>
    <property type="project" value="TreeGrafter"/>
</dbReference>
<evidence type="ECO:0000256" key="2">
    <source>
        <dbReference type="PROSITE-ProRule" id="PRU00497"/>
    </source>
</evidence>
<feature type="region of interest" description="Disordered" evidence="3">
    <location>
        <begin position="109"/>
        <end position="130"/>
    </location>
</feature>
<dbReference type="STRING" id="151549.A0A4C1UMJ3"/>
<sequence length="607" mass="64838">MTVFELTYEEIEKEDFYNKTDNLIVDVVEVISICEVSIGNEDDELANTRSITNAEAKEKVLKLVKLVIVHCMWIRLNSLKDHRSVVLFDDKMRFNHHAGYANQDRGASYHIASGTPGGPNQVVKGSFGSRSPATGQIHDTVYTAGPRGFRANGPDIHRKMDLDQRPRGPIGNKDDPYFDPNEDPSYAFKFNTRTYSKTENADGRGDVKGHYWYVDDAGERHDVSYIAGRDTGFHVSSAHPDAPNIIGSPFHHSPLVRGETKPRGRTAVQRGTDGSYRFISAGPDQRRTESSDSQGNVRGSYTFLDDKGVQRTVNYIAGPGIGYRIVKKINDPYIPSYFPTIPSAYDPDFANAAGAGSSGGGGGGGGYTPDDSSTDDVFKGPDGTAASGHVKPPPFSNGDKDRPGKNPSSGSSEGSNSDDQGAGNFGSQGSGYGQGSQGSGYDGGSQNLGFGQKPQNSGYGQGSQGGGTGGGYGSDEDAGGFGSGFDFGSKPRPTTSSGKPGKRPIRPGRPERPSKPFTTKKPFVPLKPFDKEPDSANGDAEKDNGPQYGVGFGINNRPGTTIIRNIGEDYFGVPPGVSVRAHVQSIDLYPYGSKPLSPSEAIEKDKT</sequence>
<comment type="caution">
    <text evidence="4">The sequence shown here is derived from an EMBL/GenBank/DDBJ whole genome shotgun (WGS) entry which is preliminary data.</text>
</comment>
<dbReference type="Pfam" id="PF00379">
    <property type="entry name" value="Chitin_bind_4"/>
    <property type="match status" value="3"/>
</dbReference>
<dbReference type="EMBL" id="BGZK01000196">
    <property type="protein sequence ID" value="GBP27635.1"/>
    <property type="molecule type" value="Genomic_DNA"/>
</dbReference>
<dbReference type="InterPro" id="IPR050468">
    <property type="entry name" value="Cuticle_Struct_Prot"/>
</dbReference>
<feature type="region of interest" description="Disordered" evidence="3">
    <location>
        <begin position="244"/>
        <end position="300"/>
    </location>
</feature>
<keyword evidence="5" id="KW-1185">Reference proteome</keyword>
<feature type="compositionally biased region" description="Gly residues" evidence="3">
    <location>
        <begin position="356"/>
        <end position="367"/>
    </location>
</feature>